<keyword evidence="3" id="KW-1185">Reference proteome</keyword>
<accession>A0A7K0EP51</accession>
<protein>
    <submittedName>
        <fullName evidence="2">Uncharacterized protein</fullName>
    </submittedName>
</protein>
<dbReference type="Proteomes" id="UP000441754">
    <property type="component" value="Unassembled WGS sequence"/>
</dbReference>
<organism evidence="2 3">
    <name type="scientific">Larkinella terrae</name>
    <dbReference type="NCBI Taxonomy" id="2025311"/>
    <lineage>
        <taxon>Bacteria</taxon>
        <taxon>Pseudomonadati</taxon>
        <taxon>Bacteroidota</taxon>
        <taxon>Cytophagia</taxon>
        <taxon>Cytophagales</taxon>
        <taxon>Spirosomataceae</taxon>
        <taxon>Larkinella</taxon>
    </lineage>
</organism>
<dbReference type="RefSeq" id="WP_154176932.1">
    <property type="nucleotide sequence ID" value="NZ_WJXZ01000012.1"/>
</dbReference>
<name>A0A7K0EP51_9BACT</name>
<evidence type="ECO:0000313" key="2">
    <source>
        <dbReference type="EMBL" id="MRS63585.1"/>
    </source>
</evidence>
<feature type="transmembrane region" description="Helical" evidence="1">
    <location>
        <begin position="12"/>
        <end position="32"/>
    </location>
</feature>
<keyword evidence="1" id="KW-0812">Transmembrane</keyword>
<proteinExistence type="predicted"/>
<dbReference type="EMBL" id="WJXZ01000012">
    <property type="protein sequence ID" value="MRS63585.1"/>
    <property type="molecule type" value="Genomic_DNA"/>
</dbReference>
<keyword evidence="1" id="KW-0472">Membrane</keyword>
<keyword evidence="1" id="KW-1133">Transmembrane helix</keyword>
<evidence type="ECO:0000256" key="1">
    <source>
        <dbReference type="SAM" id="Phobius"/>
    </source>
</evidence>
<dbReference type="OrthoDB" id="964471at2"/>
<dbReference type="AlphaFoldDB" id="A0A7K0EP51"/>
<comment type="caution">
    <text evidence="2">The sequence shown here is derived from an EMBL/GenBank/DDBJ whole genome shotgun (WGS) entry which is preliminary data.</text>
</comment>
<reference evidence="2 3" key="1">
    <citation type="journal article" date="2018" name="Antonie Van Leeuwenhoek">
        <title>Larkinella terrae sp. nov., isolated from soil on Jeju Island, South Korea.</title>
        <authorList>
            <person name="Ten L.N."/>
            <person name="Jeon J."/>
            <person name="Park S.J."/>
            <person name="Park S."/>
            <person name="Lee S.Y."/>
            <person name="Kim M.K."/>
            <person name="Jung H.Y."/>
        </authorList>
    </citation>
    <scope>NUCLEOTIDE SEQUENCE [LARGE SCALE GENOMIC DNA]</scope>
    <source>
        <strain evidence="2 3">KCTC 52001</strain>
    </source>
</reference>
<gene>
    <name evidence="2" type="ORF">GJJ30_19950</name>
</gene>
<evidence type="ECO:0000313" key="3">
    <source>
        <dbReference type="Proteomes" id="UP000441754"/>
    </source>
</evidence>
<sequence length="108" mass="12811">MANLKLRAILLFYRTFWPFSNALTVGIIWAFFLQLTAYFHLFIVIFLWFKLLSAAGIWYLIRKIYKAQFWFYHNLGLSERVLFGGAFLIDLLIGFLLAFSTYQLLLLL</sequence>
<feature type="transmembrane region" description="Helical" evidence="1">
    <location>
        <begin position="38"/>
        <end position="61"/>
    </location>
</feature>
<feature type="transmembrane region" description="Helical" evidence="1">
    <location>
        <begin position="81"/>
        <end position="105"/>
    </location>
</feature>